<keyword evidence="3" id="KW-0378">Hydrolase</keyword>
<protein>
    <submittedName>
        <fullName evidence="3">NUDIX hydrolase</fullName>
    </submittedName>
</protein>
<evidence type="ECO:0000256" key="1">
    <source>
        <dbReference type="ARBA" id="ARBA00005582"/>
    </source>
</evidence>
<comment type="similarity">
    <text evidence="1">Belongs to the Nudix hydrolase family.</text>
</comment>
<dbReference type="PANTHER" id="PTHR43736">
    <property type="entry name" value="ADP-RIBOSE PYROPHOSPHATASE"/>
    <property type="match status" value="1"/>
</dbReference>
<dbReference type="InterPro" id="IPR000086">
    <property type="entry name" value="NUDIX_hydrolase_dom"/>
</dbReference>
<evidence type="ECO:0000313" key="4">
    <source>
        <dbReference type="Proteomes" id="UP000019494"/>
    </source>
</evidence>
<dbReference type="Pfam" id="PF00293">
    <property type="entry name" value="NUDIX"/>
    <property type="match status" value="1"/>
</dbReference>
<dbReference type="Proteomes" id="UP000019494">
    <property type="component" value="Unassembled WGS sequence"/>
</dbReference>
<dbReference type="AlphaFoldDB" id="W9GDB0"/>
<dbReference type="Gene3D" id="3.90.79.10">
    <property type="entry name" value="Nucleoside Triphosphate Pyrophosphohydrolase"/>
    <property type="match status" value="1"/>
</dbReference>
<dbReference type="GO" id="GO:0016787">
    <property type="term" value="F:hydrolase activity"/>
    <property type="evidence" value="ECO:0007669"/>
    <property type="project" value="UniProtKB-KW"/>
</dbReference>
<comment type="caution">
    <text evidence="3">The sequence shown here is derived from an EMBL/GenBank/DDBJ whole genome shotgun (WGS) entry which is preliminary data.</text>
</comment>
<feature type="domain" description="Nudix hydrolase" evidence="2">
    <location>
        <begin position="36"/>
        <end position="170"/>
    </location>
</feature>
<dbReference type="PROSITE" id="PS51462">
    <property type="entry name" value="NUDIX"/>
    <property type="match status" value="1"/>
</dbReference>
<dbReference type="PANTHER" id="PTHR43736:SF1">
    <property type="entry name" value="DIHYDRONEOPTERIN TRIPHOSPHATE DIPHOSPHATASE"/>
    <property type="match status" value="1"/>
</dbReference>
<dbReference type="SUPFAM" id="SSF55811">
    <property type="entry name" value="Nudix"/>
    <property type="match status" value="1"/>
</dbReference>
<keyword evidence="4" id="KW-1185">Reference proteome</keyword>
<gene>
    <name evidence="3" type="ORF">N864_08470</name>
</gene>
<reference evidence="4" key="1">
    <citation type="submission" date="2013-08" db="EMBL/GenBank/DDBJ databases">
        <title>Intrasporangium oryzae NRRL B-24470.</title>
        <authorList>
            <person name="Liu H."/>
            <person name="Wang G."/>
        </authorList>
    </citation>
    <scope>NUCLEOTIDE SEQUENCE [LARGE SCALE GENOMIC DNA]</scope>
    <source>
        <strain evidence="4">Q5-1</strain>
    </source>
</reference>
<name>W9GDB0_9MICO</name>
<proteinExistence type="inferred from homology"/>
<accession>W9GDB0</accession>
<organism evidence="3 4">
    <name type="scientific">Intrasporangium chromatireducens Q5-1</name>
    <dbReference type="NCBI Taxonomy" id="584657"/>
    <lineage>
        <taxon>Bacteria</taxon>
        <taxon>Bacillati</taxon>
        <taxon>Actinomycetota</taxon>
        <taxon>Actinomycetes</taxon>
        <taxon>Micrococcales</taxon>
        <taxon>Intrasporangiaceae</taxon>
        <taxon>Intrasporangium</taxon>
    </lineage>
</organism>
<dbReference type="CDD" id="cd03674">
    <property type="entry name" value="NUDIX_Hydrolase"/>
    <property type="match status" value="1"/>
</dbReference>
<sequence>MLAGWEPPCGQQAGLRDEFLALLEQGPAALRRDGGPAHLTAGVVVLSPDGQEVLLTHHRKAQAWFQFGGHLEAADESLRAAAQREAREESGIRGLTVFPEVVHLDRHTLPAAFGRCREHLDVRFAAVADPAAGHAVSEESLDVRWWPVGALPPGSAADLGPLIDAAVGHQHVPHAVRTALGGRPARLEHGGP</sequence>
<dbReference type="EMBL" id="AWQS01000356">
    <property type="protein sequence ID" value="EWT04025.1"/>
    <property type="molecule type" value="Genomic_DNA"/>
</dbReference>
<dbReference type="PATRIC" id="fig|584657.3.peg.4088"/>
<evidence type="ECO:0000259" key="2">
    <source>
        <dbReference type="PROSITE" id="PS51462"/>
    </source>
</evidence>
<dbReference type="InterPro" id="IPR015797">
    <property type="entry name" value="NUDIX_hydrolase-like_dom_sf"/>
</dbReference>
<evidence type="ECO:0000313" key="3">
    <source>
        <dbReference type="EMBL" id="EWT04025.1"/>
    </source>
</evidence>